<accession>A0AAW2HAY8</accession>
<dbReference type="AlphaFoldDB" id="A0AAW2HAY8"/>
<evidence type="ECO:0000313" key="1">
    <source>
        <dbReference type="EMBL" id="KAL0266941.1"/>
    </source>
</evidence>
<name>A0AAW2HAY8_9NEOP</name>
<dbReference type="EMBL" id="JARGDH010000005">
    <property type="protein sequence ID" value="KAL0266941.1"/>
    <property type="molecule type" value="Genomic_DNA"/>
</dbReference>
<organism evidence="1">
    <name type="scientific">Menopon gallinae</name>
    <name type="common">poultry shaft louse</name>
    <dbReference type="NCBI Taxonomy" id="328185"/>
    <lineage>
        <taxon>Eukaryota</taxon>
        <taxon>Metazoa</taxon>
        <taxon>Ecdysozoa</taxon>
        <taxon>Arthropoda</taxon>
        <taxon>Hexapoda</taxon>
        <taxon>Insecta</taxon>
        <taxon>Pterygota</taxon>
        <taxon>Neoptera</taxon>
        <taxon>Paraneoptera</taxon>
        <taxon>Psocodea</taxon>
        <taxon>Troctomorpha</taxon>
        <taxon>Phthiraptera</taxon>
        <taxon>Amblycera</taxon>
        <taxon>Menoponidae</taxon>
        <taxon>Menopon</taxon>
    </lineage>
</organism>
<comment type="caution">
    <text evidence="1">The sequence shown here is derived from an EMBL/GenBank/DDBJ whole genome shotgun (WGS) entry which is preliminary data.</text>
</comment>
<gene>
    <name evidence="1" type="ORF">PYX00_009345</name>
</gene>
<reference evidence="1" key="1">
    <citation type="journal article" date="2024" name="Gigascience">
        <title>Chromosome-level genome of the poultry shaft louse Menopon gallinae provides insight into the host-switching and adaptive evolution of parasitic lice.</title>
        <authorList>
            <person name="Xu Y."/>
            <person name="Ma L."/>
            <person name="Liu S."/>
            <person name="Liang Y."/>
            <person name="Liu Q."/>
            <person name="He Z."/>
            <person name="Tian L."/>
            <person name="Duan Y."/>
            <person name="Cai W."/>
            <person name="Li H."/>
            <person name="Song F."/>
        </authorList>
    </citation>
    <scope>NUCLEOTIDE SEQUENCE</scope>
    <source>
        <strain evidence="1">Cailab_2023a</strain>
    </source>
</reference>
<proteinExistence type="predicted"/>
<protein>
    <submittedName>
        <fullName evidence="1">Uncharacterized protein</fullName>
    </submittedName>
</protein>
<sequence>MLMTAAVCDTGTSTRLAKKKMSMVPPNATDLHAAEELTEKSGFFCSMSGYQKEVYVSGRWLAVTGTPTPSLQVLWRMTNRLAYPSTVHSKANSKQTQKTNPSR</sequence>